<comment type="subcellular location">
    <subcellularLocation>
        <location evidence="1">Cell membrane</location>
        <topology evidence="1">Single-pass membrane protein</topology>
    </subcellularLocation>
</comment>
<dbReference type="GO" id="GO:0005886">
    <property type="term" value="C:plasma membrane"/>
    <property type="evidence" value="ECO:0007669"/>
    <property type="project" value="UniProtKB-SubCell"/>
</dbReference>
<evidence type="ECO:0000256" key="3">
    <source>
        <dbReference type="ARBA" id="ARBA00022475"/>
    </source>
</evidence>
<keyword evidence="5" id="KW-1133">Transmembrane helix</keyword>
<dbReference type="GO" id="GO:0008285">
    <property type="term" value="P:negative regulation of cell population proliferation"/>
    <property type="evidence" value="ECO:0007669"/>
    <property type="project" value="InterPro"/>
</dbReference>
<dbReference type="EMBL" id="AWUE01017978">
    <property type="protein sequence ID" value="OMO83443.1"/>
    <property type="molecule type" value="Genomic_DNA"/>
</dbReference>
<evidence type="ECO:0000256" key="6">
    <source>
        <dbReference type="ARBA" id="ARBA00023136"/>
    </source>
</evidence>
<organism evidence="8 9">
    <name type="scientific">Corchorus olitorius</name>
    <dbReference type="NCBI Taxonomy" id="93759"/>
    <lineage>
        <taxon>Eukaryota</taxon>
        <taxon>Viridiplantae</taxon>
        <taxon>Streptophyta</taxon>
        <taxon>Embryophyta</taxon>
        <taxon>Tracheophyta</taxon>
        <taxon>Spermatophyta</taxon>
        <taxon>Magnoliopsida</taxon>
        <taxon>eudicotyledons</taxon>
        <taxon>Gunneridae</taxon>
        <taxon>Pentapetalae</taxon>
        <taxon>rosids</taxon>
        <taxon>malvids</taxon>
        <taxon>Malvales</taxon>
        <taxon>Malvaceae</taxon>
        <taxon>Grewioideae</taxon>
        <taxon>Apeibeae</taxon>
        <taxon>Corchorus</taxon>
    </lineage>
</organism>
<dbReference type="OrthoDB" id="999731at2759"/>
<keyword evidence="4" id="KW-0812">Transmembrane</keyword>
<dbReference type="PANTHER" id="PTHR33102">
    <property type="entry name" value="DVL19-RELATED-RELATED"/>
    <property type="match status" value="1"/>
</dbReference>
<keyword evidence="9" id="KW-1185">Reference proteome</keyword>
<keyword evidence="3" id="KW-1003">Cell membrane</keyword>
<evidence type="ECO:0000256" key="5">
    <source>
        <dbReference type="ARBA" id="ARBA00022989"/>
    </source>
</evidence>
<name>A0A1R3ILK5_9ROSI</name>
<sequence>MQLKSPKRGLQKSRNGPVVVRAVRLVVDQQRGLEGEYEYRSIVIGGGGTLMGQCASAGAATSRGRRPDDCSCGGVVVSVSESERLQGCLAMVNERRSRFYIARRCIVMLLCWHKYGKSFY</sequence>
<dbReference type="InterPro" id="IPR012552">
    <property type="entry name" value="DVL"/>
</dbReference>
<gene>
    <name evidence="8" type="ORF">COLO4_22503</name>
</gene>
<comment type="caution">
    <text evidence="8">The sequence shown here is derived from an EMBL/GenBank/DDBJ whole genome shotgun (WGS) entry which is preliminary data.</text>
</comment>
<dbReference type="AlphaFoldDB" id="A0A1R3ILK5"/>
<protein>
    <submittedName>
        <fullName evidence="8">Uncharacterized protein</fullName>
    </submittedName>
</protein>
<evidence type="ECO:0000313" key="9">
    <source>
        <dbReference type="Proteomes" id="UP000187203"/>
    </source>
</evidence>
<comment type="similarity">
    <text evidence="7">Belongs to the DVL/RTFL small polypeptides family.</text>
</comment>
<dbReference type="InterPro" id="IPR051525">
    <property type="entry name" value="DVL_RTFL_regulatory"/>
</dbReference>
<proteinExistence type="inferred from homology"/>
<evidence type="ECO:0000256" key="1">
    <source>
        <dbReference type="ARBA" id="ARBA00004162"/>
    </source>
</evidence>
<dbReference type="Proteomes" id="UP000187203">
    <property type="component" value="Unassembled WGS sequence"/>
</dbReference>
<dbReference type="Pfam" id="PF08137">
    <property type="entry name" value="DVL"/>
    <property type="match status" value="1"/>
</dbReference>
<evidence type="ECO:0000313" key="8">
    <source>
        <dbReference type="EMBL" id="OMO83443.1"/>
    </source>
</evidence>
<accession>A0A1R3ILK5</accession>
<keyword evidence="2" id="KW-0217">Developmental protein</keyword>
<evidence type="ECO:0000256" key="2">
    <source>
        <dbReference type="ARBA" id="ARBA00022473"/>
    </source>
</evidence>
<evidence type="ECO:0000256" key="4">
    <source>
        <dbReference type="ARBA" id="ARBA00022692"/>
    </source>
</evidence>
<evidence type="ECO:0000256" key="7">
    <source>
        <dbReference type="ARBA" id="ARBA00024340"/>
    </source>
</evidence>
<reference evidence="9" key="1">
    <citation type="submission" date="2013-09" db="EMBL/GenBank/DDBJ databases">
        <title>Corchorus olitorius genome sequencing.</title>
        <authorList>
            <person name="Alam M."/>
            <person name="Haque M.S."/>
            <person name="Islam M.S."/>
            <person name="Emdad E.M."/>
            <person name="Islam M.M."/>
            <person name="Ahmed B."/>
            <person name="Halim A."/>
            <person name="Hossen Q.M.M."/>
            <person name="Hossain M.Z."/>
            <person name="Ahmed R."/>
            <person name="Khan M.M."/>
            <person name="Islam R."/>
            <person name="Rashid M.M."/>
            <person name="Khan S.A."/>
            <person name="Rahman M.S."/>
            <person name="Alam M."/>
            <person name="Yahiya A.S."/>
            <person name="Khan M.S."/>
            <person name="Azam M.S."/>
            <person name="Haque T."/>
            <person name="Lashkar M.Z.H."/>
            <person name="Akhand A.I."/>
            <person name="Morshed G."/>
            <person name="Roy S."/>
            <person name="Uddin K.S."/>
            <person name="Rabeya T."/>
            <person name="Hossain A.S."/>
            <person name="Chowdhury A."/>
            <person name="Snigdha A.R."/>
            <person name="Mortoza M.S."/>
            <person name="Matin S.A."/>
            <person name="Hoque S.M.E."/>
            <person name="Islam M.K."/>
            <person name="Roy D.K."/>
            <person name="Haider R."/>
            <person name="Moosa M.M."/>
            <person name="Elias S.M."/>
            <person name="Hasan A.M."/>
            <person name="Jahan S."/>
            <person name="Shafiuddin M."/>
            <person name="Mahmood N."/>
            <person name="Shommy N.S."/>
        </authorList>
    </citation>
    <scope>NUCLEOTIDE SEQUENCE [LARGE SCALE GENOMIC DNA]</scope>
    <source>
        <strain evidence="9">cv. O-4</strain>
    </source>
</reference>
<dbReference type="GO" id="GO:0048367">
    <property type="term" value="P:shoot system development"/>
    <property type="evidence" value="ECO:0007669"/>
    <property type="project" value="UniProtKB-ARBA"/>
</dbReference>
<keyword evidence="6" id="KW-0472">Membrane</keyword>